<reference evidence="1" key="1">
    <citation type="journal article" date="2015" name="Nature">
        <title>Complex archaea that bridge the gap between prokaryotes and eukaryotes.</title>
        <authorList>
            <person name="Spang A."/>
            <person name="Saw J.H."/>
            <person name="Jorgensen S.L."/>
            <person name="Zaremba-Niedzwiedzka K."/>
            <person name="Martijn J."/>
            <person name="Lind A.E."/>
            <person name="van Eijk R."/>
            <person name="Schleper C."/>
            <person name="Guy L."/>
            <person name="Ettema T.J."/>
        </authorList>
    </citation>
    <scope>NUCLEOTIDE SEQUENCE</scope>
</reference>
<comment type="caution">
    <text evidence="1">The sequence shown here is derived from an EMBL/GenBank/DDBJ whole genome shotgun (WGS) entry which is preliminary data.</text>
</comment>
<accession>A0A0F9P5W2</accession>
<name>A0A0F9P5W2_9ZZZZ</name>
<sequence length="58" mass="7064">MAILHWLNRKFGKRRYFKRNGIAYIQEGTNESEELLEHLKREHPEEYQKHVVKTQIGI</sequence>
<protein>
    <submittedName>
        <fullName evidence="1">Uncharacterized protein</fullName>
    </submittedName>
</protein>
<dbReference type="AlphaFoldDB" id="A0A0F9P5W2"/>
<evidence type="ECO:0000313" key="1">
    <source>
        <dbReference type="EMBL" id="KKN25469.1"/>
    </source>
</evidence>
<dbReference type="EMBL" id="LAZR01002800">
    <property type="protein sequence ID" value="KKN25469.1"/>
    <property type="molecule type" value="Genomic_DNA"/>
</dbReference>
<organism evidence="1">
    <name type="scientific">marine sediment metagenome</name>
    <dbReference type="NCBI Taxonomy" id="412755"/>
    <lineage>
        <taxon>unclassified sequences</taxon>
        <taxon>metagenomes</taxon>
        <taxon>ecological metagenomes</taxon>
    </lineage>
</organism>
<proteinExistence type="predicted"/>
<gene>
    <name evidence="1" type="ORF">LCGC14_0884340</name>
</gene>